<evidence type="ECO:0000256" key="1">
    <source>
        <dbReference type="ARBA" id="ARBA00007734"/>
    </source>
</evidence>
<evidence type="ECO:0000256" key="2">
    <source>
        <dbReference type="SAM" id="Phobius"/>
    </source>
</evidence>
<dbReference type="CDD" id="cd16894">
    <property type="entry name" value="MltD-like"/>
    <property type="match status" value="1"/>
</dbReference>
<dbReference type="OrthoDB" id="9815002at2"/>
<keyword evidence="2" id="KW-0472">Membrane</keyword>
<accession>A0A4R5AX35</accession>
<proteinExistence type="inferred from homology"/>
<comment type="caution">
    <text evidence="4">The sequence shown here is derived from an EMBL/GenBank/DDBJ whole genome shotgun (WGS) entry which is preliminary data.</text>
</comment>
<protein>
    <submittedName>
        <fullName evidence="4">Lytic transglycosylase domain-containing protein</fullName>
    </submittedName>
</protein>
<dbReference type="InterPro" id="IPR023346">
    <property type="entry name" value="Lysozyme-like_dom_sf"/>
</dbReference>
<dbReference type="PANTHER" id="PTHR37423">
    <property type="entry name" value="SOLUBLE LYTIC MUREIN TRANSGLYCOSYLASE-RELATED"/>
    <property type="match status" value="1"/>
</dbReference>
<keyword evidence="2" id="KW-0812">Transmembrane</keyword>
<name>A0A4R5AX35_9FLAO</name>
<dbReference type="EMBL" id="SMFM01000006">
    <property type="protein sequence ID" value="TDD75222.1"/>
    <property type="molecule type" value="Genomic_DNA"/>
</dbReference>
<dbReference type="Pfam" id="PF01464">
    <property type="entry name" value="SLT"/>
    <property type="match status" value="1"/>
</dbReference>
<dbReference type="Proteomes" id="UP000295278">
    <property type="component" value="Unassembled WGS sequence"/>
</dbReference>
<gene>
    <name evidence="4" type="ORF">E0F89_12635</name>
</gene>
<keyword evidence="2" id="KW-1133">Transmembrane helix</keyword>
<evidence type="ECO:0000313" key="5">
    <source>
        <dbReference type="Proteomes" id="UP000295278"/>
    </source>
</evidence>
<dbReference type="InterPro" id="IPR008258">
    <property type="entry name" value="Transglycosylase_SLT_dom_1"/>
</dbReference>
<evidence type="ECO:0000259" key="3">
    <source>
        <dbReference type="Pfam" id="PF01464"/>
    </source>
</evidence>
<feature type="domain" description="Transglycosylase SLT" evidence="3">
    <location>
        <begin position="94"/>
        <end position="194"/>
    </location>
</feature>
<evidence type="ECO:0000313" key="4">
    <source>
        <dbReference type="EMBL" id="TDD75222.1"/>
    </source>
</evidence>
<comment type="similarity">
    <text evidence="1">Belongs to the transglycosylase Slt family.</text>
</comment>
<organism evidence="4 5">
    <name type="scientific">Flavobacterium caseinilyticum</name>
    <dbReference type="NCBI Taxonomy" id="2541732"/>
    <lineage>
        <taxon>Bacteria</taxon>
        <taxon>Pseudomonadati</taxon>
        <taxon>Bacteroidota</taxon>
        <taxon>Flavobacteriia</taxon>
        <taxon>Flavobacteriales</taxon>
        <taxon>Flavobacteriaceae</taxon>
        <taxon>Flavobacterium</taxon>
    </lineage>
</organism>
<dbReference type="SUPFAM" id="SSF53955">
    <property type="entry name" value="Lysozyme-like"/>
    <property type="match status" value="1"/>
</dbReference>
<dbReference type="RefSeq" id="WP_131910141.1">
    <property type="nucleotide sequence ID" value="NZ_SMFM01000006.1"/>
</dbReference>
<feature type="transmembrane region" description="Helical" evidence="2">
    <location>
        <begin position="7"/>
        <end position="25"/>
    </location>
</feature>
<dbReference type="PANTHER" id="PTHR37423:SF2">
    <property type="entry name" value="MEMBRANE-BOUND LYTIC MUREIN TRANSGLYCOSYLASE C"/>
    <property type="match status" value="1"/>
</dbReference>
<sequence>MKFTNKISQIFTVVIASGVLIFATINPTKENKMNEQIAVNLPSKIDFAGEETPLKIADVTERLDRELLVNINAHASTILAIKRANRAFPVIEPILKKNGIPDDFKYLAVIESGLVNAVSPAGARGIWQFMPDTAKERGMEVSENVDQRYDLAKSTQAACSYLLSAKGKFGSWTLAAASYNGGMTGVNKQIGIQKVSTFYDLLLTEETSRYIFRILALKEIMKNPVKYGFNIASEDLYQTLPTRKIEIDSSITDLADFAKSQGINYKILKIHNPWLRETKLVNDTGKKYQIEIPLKGY</sequence>
<dbReference type="AlphaFoldDB" id="A0A4R5AX35"/>
<reference evidence="4 5" key="1">
    <citation type="submission" date="2019-03" db="EMBL/GenBank/DDBJ databases">
        <title>Flavobacterium AT-3-2 sp. nov., isolated from arctic soil.</title>
        <authorList>
            <person name="Chaudhary D.K."/>
        </authorList>
    </citation>
    <scope>NUCLEOTIDE SEQUENCE [LARGE SCALE GENOMIC DNA]</scope>
    <source>
        <strain evidence="4 5">AT-3-2</strain>
    </source>
</reference>
<keyword evidence="5" id="KW-1185">Reference proteome</keyword>
<dbReference type="Gene3D" id="1.10.530.10">
    <property type="match status" value="1"/>
</dbReference>